<dbReference type="SMR" id="A0A088BP83"/>
<evidence type="ECO:0000313" key="2">
    <source>
        <dbReference type="EMBL" id="AHF45840.1"/>
    </source>
</evidence>
<accession>A0A088BP83</accession>
<dbReference type="AlphaFoldDB" id="A0A088BP83"/>
<evidence type="ECO:0000256" key="1">
    <source>
        <dbReference type="SAM" id="SignalP"/>
    </source>
</evidence>
<name>A0A088BP83_HETVE</name>
<proteinExistence type="evidence at transcript level"/>
<protein>
    <submittedName>
        <fullName evidence="2">Secretory peptide</fullName>
    </submittedName>
</protein>
<keyword evidence="1" id="KW-0732">Signal</keyword>
<feature type="chain" id="PRO_5001836259" evidence="1">
    <location>
        <begin position="19"/>
        <end position="82"/>
    </location>
</feature>
<organism evidence="2">
    <name type="scientific">Heteropoda venatoria</name>
    <name type="common">Brown huntsman spider</name>
    <name type="synonym">Aranea venatoria</name>
    <dbReference type="NCBI Taxonomy" id="152925"/>
    <lineage>
        <taxon>Eukaryota</taxon>
        <taxon>Metazoa</taxon>
        <taxon>Ecdysozoa</taxon>
        <taxon>Arthropoda</taxon>
        <taxon>Chelicerata</taxon>
        <taxon>Arachnida</taxon>
        <taxon>Araneae</taxon>
        <taxon>Araneomorphae</taxon>
        <taxon>Entelegynae</taxon>
        <taxon>Dionycha</taxon>
        <taxon>Sparassidae</taxon>
        <taxon>Heteropoda</taxon>
    </lineage>
</organism>
<dbReference type="Gene3D" id="2.10.80.10">
    <property type="entry name" value="Lipase, subunit A"/>
    <property type="match status" value="1"/>
</dbReference>
<sequence length="82" mass="8867">MKAAIFLVLLVCVLLADAGQPCASGECGENECCAGGSYHRYCRRLGNDGEPCEEPNRFNSYLNACPCSEGLFCSVINRCQKP</sequence>
<feature type="signal peptide" evidence="1">
    <location>
        <begin position="1"/>
        <end position="18"/>
    </location>
</feature>
<dbReference type="EMBL" id="KC145692">
    <property type="protein sequence ID" value="AHF45840.1"/>
    <property type="molecule type" value="mRNA"/>
</dbReference>
<reference evidence="2" key="1">
    <citation type="submission" date="2012-11" db="EMBL/GenBank/DDBJ databases">
        <authorList>
            <person name="Chen J."/>
            <person name="Li Q."/>
            <person name="He Y."/>
            <person name="Liang H."/>
        </authorList>
    </citation>
    <scope>NUCLEOTIDE SEQUENCE</scope>
</reference>